<protein>
    <submittedName>
        <fullName evidence="7">Uncharacterized protein</fullName>
    </submittedName>
</protein>
<keyword evidence="8" id="KW-1185">Reference proteome</keyword>
<sequence length="144" mass="16601">MARVERRFGGIASPLVRLAYFIFEIIAFIMLAVAALIAFYDFIVFIFERVFDYTEVLPRILLIFVFIDLMRVIVHSVTERRFRMDILFEAITIAVARDLISALALVEKEFVPIRIIVLSGLLVLVVTLWYFARRAEFSASCTGK</sequence>
<keyword evidence="3 6" id="KW-0812">Transmembrane</keyword>
<comment type="subcellular location">
    <subcellularLocation>
        <location evidence="1">Cell membrane</location>
        <topology evidence="1">Multi-pass membrane protein</topology>
    </subcellularLocation>
</comment>
<reference evidence="7 8" key="1">
    <citation type="journal article" date="2007" name="Archaea">
        <title>The genome of Hyperthermus butylicus: a sulfur-reducing, peptide fermenting, neutrophilic Crenarchaeote growing up to 108 degrees C.</title>
        <authorList>
            <person name="Brugger K."/>
            <person name="Chen L."/>
            <person name="Stark M."/>
            <person name="Zibat A."/>
            <person name="Redder P."/>
            <person name="Ruepp A."/>
            <person name="Awayez M."/>
            <person name="She Q."/>
            <person name="Garrett R.A."/>
            <person name="Klenk H.P."/>
        </authorList>
    </citation>
    <scope>NUCLEOTIDE SEQUENCE [LARGE SCALE GENOMIC DNA]</scope>
    <source>
        <strain evidence="8">DSM 5456 / JCM 9403 / PLM1-5</strain>
    </source>
</reference>
<keyword evidence="2" id="KW-1003">Cell membrane</keyword>
<gene>
    <name evidence="7" type="ordered locus">Hbut_1019</name>
</gene>
<dbReference type="HOGENOM" id="CLU_1792104_0_0_2"/>
<evidence type="ECO:0000313" key="8">
    <source>
        <dbReference type="Proteomes" id="UP000002593"/>
    </source>
</evidence>
<dbReference type="RefSeq" id="WP_011822182.1">
    <property type="nucleotide sequence ID" value="NC_008818.1"/>
</dbReference>
<accession>A2BLK3</accession>
<dbReference type="AlphaFoldDB" id="A2BLK3"/>
<dbReference type="GeneID" id="4782080"/>
<feature type="transmembrane region" description="Helical" evidence="6">
    <location>
        <begin position="111"/>
        <end position="132"/>
    </location>
</feature>
<feature type="transmembrane region" description="Helical" evidence="6">
    <location>
        <begin position="86"/>
        <end position="105"/>
    </location>
</feature>
<evidence type="ECO:0000313" key="7">
    <source>
        <dbReference type="EMBL" id="ABM80864.1"/>
    </source>
</evidence>
<keyword evidence="5 6" id="KW-0472">Membrane</keyword>
<feature type="transmembrane region" description="Helical" evidence="6">
    <location>
        <begin position="21"/>
        <end position="44"/>
    </location>
</feature>
<dbReference type="eggNOG" id="arCOG07465">
    <property type="taxonomic scope" value="Archaea"/>
</dbReference>
<dbReference type="Proteomes" id="UP000002593">
    <property type="component" value="Chromosome"/>
</dbReference>
<evidence type="ECO:0000256" key="4">
    <source>
        <dbReference type="ARBA" id="ARBA00022989"/>
    </source>
</evidence>
<organism evidence="7 8">
    <name type="scientific">Hyperthermus butylicus (strain DSM 5456 / JCM 9403 / PLM1-5)</name>
    <dbReference type="NCBI Taxonomy" id="415426"/>
    <lineage>
        <taxon>Archaea</taxon>
        <taxon>Thermoproteota</taxon>
        <taxon>Thermoprotei</taxon>
        <taxon>Desulfurococcales</taxon>
        <taxon>Pyrodictiaceae</taxon>
        <taxon>Hyperthermus</taxon>
    </lineage>
</organism>
<proteinExistence type="predicted"/>
<evidence type="ECO:0000256" key="3">
    <source>
        <dbReference type="ARBA" id="ARBA00022692"/>
    </source>
</evidence>
<feature type="transmembrane region" description="Helical" evidence="6">
    <location>
        <begin position="56"/>
        <end position="74"/>
    </location>
</feature>
<evidence type="ECO:0000256" key="1">
    <source>
        <dbReference type="ARBA" id="ARBA00004651"/>
    </source>
</evidence>
<dbReference type="Pfam" id="PF06146">
    <property type="entry name" value="PsiE"/>
    <property type="match status" value="1"/>
</dbReference>
<dbReference type="EnsemblBacteria" id="ABM80864">
    <property type="protein sequence ID" value="ABM80864"/>
    <property type="gene ID" value="Hbut_1019"/>
</dbReference>
<name>A2BLK3_HYPBU</name>
<dbReference type="EMBL" id="CP000493">
    <property type="protein sequence ID" value="ABM80864.1"/>
    <property type="molecule type" value="Genomic_DNA"/>
</dbReference>
<evidence type="ECO:0000256" key="6">
    <source>
        <dbReference type="SAM" id="Phobius"/>
    </source>
</evidence>
<dbReference type="InterPro" id="IPR020948">
    <property type="entry name" value="P_starv_induced_PsiE-like"/>
</dbReference>
<dbReference type="KEGG" id="hbu:Hbut_1019"/>
<keyword evidence="4 6" id="KW-1133">Transmembrane helix</keyword>
<dbReference type="GO" id="GO:0005886">
    <property type="term" value="C:plasma membrane"/>
    <property type="evidence" value="ECO:0007669"/>
    <property type="project" value="UniProtKB-SubCell"/>
</dbReference>
<evidence type="ECO:0000256" key="5">
    <source>
        <dbReference type="ARBA" id="ARBA00023136"/>
    </source>
</evidence>
<dbReference type="OrthoDB" id="15484at2157"/>
<evidence type="ECO:0000256" key="2">
    <source>
        <dbReference type="ARBA" id="ARBA00022475"/>
    </source>
</evidence>